<dbReference type="PANTHER" id="PTHR34136:SF1">
    <property type="entry name" value="UDP-N-ACETYL-D-MANNOSAMINURONIC ACID TRANSFERASE"/>
    <property type="match status" value="1"/>
</dbReference>
<dbReference type="Proteomes" id="UP000190130">
    <property type="component" value="Unassembled WGS sequence"/>
</dbReference>
<dbReference type="PANTHER" id="PTHR34136">
    <property type="match status" value="1"/>
</dbReference>
<dbReference type="EMBL" id="FUYX01000021">
    <property type="protein sequence ID" value="SKC15407.1"/>
    <property type="molecule type" value="Genomic_DNA"/>
</dbReference>
<evidence type="ECO:0000256" key="1">
    <source>
        <dbReference type="ARBA" id="ARBA00022676"/>
    </source>
</evidence>
<dbReference type="NCBIfam" id="TIGR00696">
    <property type="entry name" value="wecG_tagA_cpsF"/>
    <property type="match status" value="1"/>
</dbReference>
<dbReference type="Pfam" id="PF03808">
    <property type="entry name" value="Glyco_tran_WecG"/>
    <property type="match status" value="1"/>
</dbReference>
<keyword evidence="1" id="KW-0328">Glycosyltransferase</keyword>
<dbReference type="InterPro" id="IPR004629">
    <property type="entry name" value="WecG_TagA_CpsF"/>
</dbReference>
<dbReference type="CDD" id="cd06533">
    <property type="entry name" value="Glyco_transf_WecG_TagA"/>
    <property type="match status" value="1"/>
</dbReference>
<keyword evidence="2" id="KW-0808">Transferase</keyword>
<gene>
    <name evidence="3" type="ORF">SAMN05660750_04842</name>
</gene>
<proteinExistence type="predicted"/>
<evidence type="ECO:0000313" key="3">
    <source>
        <dbReference type="EMBL" id="SKC15407.1"/>
    </source>
</evidence>
<evidence type="ECO:0000313" key="4">
    <source>
        <dbReference type="Proteomes" id="UP000190130"/>
    </source>
</evidence>
<dbReference type="GO" id="GO:0016758">
    <property type="term" value="F:hexosyltransferase activity"/>
    <property type="evidence" value="ECO:0007669"/>
    <property type="project" value="TreeGrafter"/>
</dbReference>
<name>A0A1T5H401_9HYPH</name>
<organism evidence="3 4">
    <name type="scientific">Bosea thiooxidans</name>
    <dbReference type="NCBI Taxonomy" id="53254"/>
    <lineage>
        <taxon>Bacteria</taxon>
        <taxon>Pseudomonadati</taxon>
        <taxon>Pseudomonadota</taxon>
        <taxon>Alphaproteobacteria</taxon>
        <taxon>Hyphomicrobiales</taxon>
        <taxon>Boseaceae</taxon>
        <taxon>Bosea</taxon>
    </lineage>
</organism>
<protein>
    <submittedName>
        <fullName evidence="3">Polymer biosynthesis protein, WecB/TagA/CpsF family</fullName>
    </submittedName>
</protein>
<reference evidence="3 4" key="1">
    <citation type="submission" date="2017-02" db="EMBL/GenBank/DDBJ databases">
        <authorList>
            <person name="Peterson S.W."/>
        </authorList>
    </citation>
    <scope>NUCLEOTIDE SEQUENCE [LARGE SCALE GENOMIC DNA]</scope>
    <source>
        <strain evidence="3 4">DSM 9653</strain>
    </source>
</reference>
<dbReference type="AlphaFoldDB" id="A0A1T5H401"/>
<sequence length="275" mass="29674">MTLAAASRIENAVSPTRSMTIAGNGERRGYARRDIGGIGVAVVSREAAFAEVLAAIAAGRHLKLAFCNANLVNVVAGDPALQRSLADFLVLADGIGVDLGSRLLHGTPFPANLNGTDFFPALLGRALPLRVALLGGRPGVAEQAAAELARRYPLHRFTVVSHGYYDAADEEKLLDGLQAQRPDLLLVALGNPLQERLIADRIGPRHAAVAAGVGALFDFLTGEVPRAPAIIRKARLEWVYRLWLEPGRLWRRYLLGNPAFLLRLLRQYAGGRRGR</sequence>
<accession>A0A1T5H401</accession>
<evidence type="ECO:0000256" key="2">
    <source>
        <dbReference type="ARBA" id="ARBA00022679"/>
    </source>
</evidence>